<dbReference type="AlphaFoldDB" id="A0A1I4WFL3"/>
<feature type="compositionally biased region" description="Low complexity" evidence="1">
    <location>
        <begin position="228"/>
        <end position="240"/>
    </location>
</feature>
<evidence type="ECO:0000256" key="1">
    <source>
        <dbReference type="SAM" id="MobiDB-lite"/>
    </source>
</evidence>
<dbReference type="RefSeq" id="WP_090023623.1">
    <property type="nucleotide sequence ID" value="NZ_FOVD01000001.1"/>
</dbReference>
<dbReference type="Proteomes" id="UP000198769">
    <property type="component" value="Unassembled WGS sequence"/>
</dbReference>
<feature type="signal peptide" evidence="2">
    <location>
        <begin position="1"/>
        <end position="24"/>
    </location>
</feature>
<feature type="compositionally biased region" description="Low complexity" evidence="1">
    <location>
        <begin position="199"/>
        <end position="208"/>
    </location>
</feature>
<feature type="compositionally biased region" description="Polar residues" evidence="1">
    <location>
        <begin position="209"/>
        <end position="227"/>
    </location>
</feature>
<feature type="region of interest" description="Disordered" evidence="1">
    <location>
        <begin position="199"/>
        <end position="248"/>
    </location>
</feature>
<organism evidence="3 4">
    <name type="scientific">Chryseobacterium oleae</name>
    <dbReference type="NCBI Taxonomy" id="491207"/>
    <lineage>
        <taxon>Bacteria</taxon>
        <taxon>Pseudomonadati</taxon>
        <taxon>Bacteroidota</taxon>
        <taxon>Flavobacteriia</taxon>
        <taxon>Flavobacteriales</taxon>
        <taxon>Weeksellaceae</taxon>
        <taxon>Chryseobacterium group</taxon>
        <taxon>Chryseobacterium</taxon>
    </lineage>
</organism>
<name>A0A1I4WFL3_CHROL</name>
<evidence type="ECO:0008006" key="5">
    <source>
        <dbReference type="Google" id="ProtNLM"/>
    </source>
</evidence>
<reference evidence="4" key="1">
    <citation type="submission" date="2016-10" db="EMBL/GenBank/DDBJ databases">
        <authorList>
            <person name="Varghese N."/>
            <person name="Submissions S."/>
        </authorList>
    </citation>
    <scope>NUCLEOTIDE SEQUENCE [LARGE SCALE GENOMIC DNA]</scope>
    <source>
        <strain evidence="4">DSM 25575</strain>
    </source>
</reference>
<keyword evidence="2" id="KW-0732">Signal</keyword>
<dbReference type="OrthoDB" id="1143915at2"/>
<protein>
    <recommendedName>
        <fullName evidence="5">Microcystin-dependent protein</fullName>
    </recommendedName>
</protein>
<evidence type="ECO:0000313" key="4">
    <source>
        <dbReference type="Proteomes" id="UP000198769"/>
    </source>
</evidence>
<keyword evidence="4" id="KW-1185">Reference proteome</keyword>
<evidence type="ECO:0000313" key="3">
    <source>
        <dbReference type="EMBL" id="SFN12468.1"/>
    </source>
</evidence>
<dbReference type="SUPFAM" id="SSF88874">
    <property type="entry name" value="Receptor-binding domain of short tail fibre protein gp12"/>
    <property type="match status" value="1"/>
</dbReference>
<proteinExistence type="predicted"/>
<sequence length="275" mass="28572">MIKTLGGSTLLTLLLCLPATNTNAQVKISNSSGVINSESLLQLESSSNDRGFLLTRIALQAANTAAPLASHIAGMIVFNTATAGTAPNNVTPGLYYNNGTQWIKLTTKAPQVGDIKNGFQSADHNGWYLLNGRTISTLAVNPRARATALGFTTNLPDASDRYLKNTSGTDNIGTAAGANSFTLTQANLPNVTFTGTTNTTGNHTHTYTDNPLNTAANGVAGGTNNPISDTSSVNDNTNSSGDHNHTLSFSLGGSSQPVSLVPNNIITNVFIYLGS</sequence>
<dbReference type="EMBL" id="FOVD01000001">
    <property type="protein sequence ID" value="SFN12468.1"/>
    <property type="molecule type" value="Genomic_DNA"/>
</dbReference>
<accession>A0A1I4WFL3</accession>
<evidence type="ECO:0000256" key="2">
    <source>
        <dbReference type="SAM" id="SignalP"/>
    </source>
</evidence>
<feature type="chain" id="PRO_5011607196" description="Microcystin-dependent protein" evidence="2">
    <location>
        <begin position="25"/>
        <end position="275"/>
    </location>
</feature>
<gene>
    <name evidence="3" type="ORF">SAMN05421594_1175</name>
</gene>